<feature type="region of interest" description="Disordered" evidence="1">
    <location>
        <begin position="1"/>
        <end position="41"/>
    </location>
</feature>
<dbReference type="PANTHER" id="PTHR34460">
    <property type="entry name" value="VITELLOGENIN-LIKE PROTEIN"/>
    <property type="match status" value="1"/>
</dbReference>
<dbReference type="EMBL" id="BT147043">
    <property type="protein sequence ID" value="AFK46837.1"/>
    <property type="molecule type" value="mRNA"/>
</dbReference>
<dbReference type="ExpressionAtlas" id="I3T2U5">
    <property type="expression patterns" value="differential"/>
</dbReference>
<name>I3T2U5_MEDTR</name>
<evidence type="ECO:0000256" key="1">
    <source>
        <dbReference type="SAM" id="MobiDB-lite"/>
    </source>
</evidence>
<dbReference type="PANTHER" id="PTHR34460:SF2">
    <property type="entry name" value="OS04G0405500 PROTEIN"/>
    <property type="match status" value="1"/>
</dbReference>
<organism evidence="2">
    <name type="scientific">Medicago truncatula</name>
    <name type="common">Barrel medic</name>
    <name type="synonym">Medicago tribuloides</name>
    <dbReference type="NCBI Taxonomy" id="3880"/>
    <lineage>
        <taxon>Eukaryota</taxon>
        <taxon>Viridiplantae</taxon>
        <taxon>Streptophyta</taxon>
        <taxon>Embryophyta</taxon>
        <taxon>Tracheophyta</taxon>
        <taxon>Spermatophyta</taxon>
        <taxon>Magnoliopsida</taxon>
        <taxon>eudicotyledons</taxon>
        <taxon>Gunneridae</taxon>
        <taxon>Pentapetalae</taxon>
        <taxon>rosids</taxon>
        <taxon>fabids</taxon>
        <taxon>Fabales</taxon>
        <taxon>Fabaceae</taxon>
        <taxon>Papilionoideae</taxon>
        <taxon>50 kb inversion clade</taxon>
        <taxon>NPAAA clade</taxon>
        <taxon>Hologalegina</taxon>
        <taxon>IRL clade</taxon>
        <taxon>Trifolieae</taxon>
        <taxon>Medicago</taxon>
    </lineage>
</organism>
<feature type="compositionally biased region" description="Low complexity" evidence="1">
    <location>
        <begin position="31"/>
        <end position="41"/>
    </location>
</feature>
<protein>
    <submittedName>
        <fullName evidence="2">Uncharacterized protein</fullName>
    </submittedName>
</protein>
<proteinExistence type="evidence at transcript level"/>
<dbReference type="AlphaFoldDB" id="I3T2U5"/>
<reference evidence="2" key="1">
    <citation type="submission" date="2012-05" db="EMBL/GenBank/DDBJ databases">
        <authorList>
            <person name="Krishnakumar V."/>
            <person name="Cheung F."/>
            <person name="Xiao Y."/>
            <person name="Chan A."/>
            <person name="Moskal W.A."/>
            <person name="Town C.D."/>
        </authorList>
    </citation>
    <scope>NUCLEOTIDE SEQUENCE</scope>
</reference>
<accession>I3T2U5</accession>
<sequence>MVVEEEEEEEASGSSSGSGGLDQEQRKVSRSRSVGCGSRSFSGDFFEKISTGFGDCTLRRVESQREGKGSKVISSSVVAGNGNIQHCMKERVKCGGIFGGFMMLNSSSSSYLVSGDDGRGSRGSWGWALASPMRAFSSKSSSKDSKNTSEKTPNLSAVPSLLTARG</sequence>
<evidence type="ECO:0000313" key="2">
    <source>
        <dbReference type="EMBL" id="AFK46837.1"/>
    </source>
</evidence>
<feature type="region of interest" description="Disordered" evidence="1">
    <location>
        <begin position="136"/>
        <end position="166"/>
    </location>
</feature>
<feature type="compositionally biased region" description="Acidic residues" evidence="1">
    <location>
        <begin position="1"/>
        <end position="11"/>
    </location>
</feature>